<reference evidence="2" key="2">
    <citation type="submission" date="2017-02" db="EMBL/GenBank/DDBJ databases">
        <title>Sunflower complete genome.</title>
        <authorList>
            <person name="Langlade N."/>
            <person name="Munos S."/>
        </authorList>
    </citation>
    <scope>NUCLEOTIDE SEQUENCE [LARGE SCALE GENOMIC DNA]</scope>
    <source>
        <tissue evidence="2">Leaves</tissue>
    </source>
</reference>
<protein>
    <submittedName>
        <fullName evidence="2">Uncharacterized protein</fullName>
    </submittedName>
</protein>
<dbReference type="Proteomes" id="UP000215914">
    <property type="component" value="Chromosome 11"/>
</dbReference>
<dbReference type="EMBL" id="CM007900">
    <property type="protein sequence ID" value="OTG09243.1"/>
    <property type="molecule type" value="Genomic_DNA"/>
</dbReference>
<accession>A0A251TET3</accession>
<evidence type="ECO:0000313" key="2">
    <source>
        <dbReference type="EMBL" id="OTG09243.1"/>
    </source>
</evidence>
<dbReference type="Gramene" id="mRNA:HanXRQr2_Chr11g0515761">
    <property type="protein sequence ID" value="CDS:HanXRQr2_Chr11g0515761.1"/>
    <property type="gene ID" value="HanXRQr2_Chr11g0515761"/>
</dbReference>
<reference evidence="1 3" key="1">
    <citation type="journal article" date="2017" name="Nature">
        <title>The sunflower genome provides insights into oil metabolism, flowering and Asterid evolution.</title>
        <authorList>
            <person name="Badouin H."/>
            <person name="Gouzy J."/>
            <person name="Grassa C.J."/>
            <person name="Murat F."/>
            <person name="Staton S.E."/>
            <person name="Cottret L."/>
            <person name="Lelandais-Briere C."/>
            <person name="Owens G.L."/>
            <person name="Carrere S."/>
            <person name="Mayjonade B."/>
            <person name="Legrand L."/>
            <person name="Gill N."/>
            <person name="Kane N.C."/>
            <person name="Bowers J.E."/>
            <person name="Hubner S."/>
            <person name="Bellec A."/>
            <person name="Berard A."/>
            <person name="Berges H."/>
            <person name="Blanchet N."/>
            <person name="Boniface M.C."/>
            <person name="Brunel D."/>
            <person name="Catrice O."/>
            <person name="Chaidir N."/>
            <person name="Claudel C."/>
            <person name="Donnadieu C."/>
            <person name="Faraut T."/>
            <person name="Fievet G."/>
            <person name="Helmstetter N."/>
            <person name="King M."/>
            <person name="Knapp S.J."/>
            <person name="Lai Z."/>
            <person name="Le Paslier M.C."/>
            <person name="Lippi Y."/>
            <person name="Lorenzon L."/>
            <person name="Mandel J.R."/>
            <person name="Marage G."/>
            <person name="Marchand G."/>
            <person name="Marquand E."/>
            <person name="Bret-Mestries E."/>
            <person name="Morien E."/>
            <person name="Nambeesan S."/>
            <person name="Nguyen T."/>
            <person name="Pegot-Espagnet P."/>
            <person name="Pouilly N."/>
            <person name="Raftis F."/>
            <person name="Sallet E."/>
            <person name="Schiex T."/>
            <person name="Thomas J."/>
            <person name="Vandecasteele C."/>
            <person name="Vares D."/>
            <person name="Vear F."/>
            <person name="Vautrin S."/>
            <person name="Crespi M."/>
            <person name="Mangin B."/>
            <person name="Burke J.M."/>
            <person name="Salse J."/>
            <person name="Munos S."/>
            <person name="Vincourt P."/>
            <person name="Rieseberg L.H."/>
            <person name="Langlade N.B."/>
        </authorList>
    </citation>
    <scope>NUCLEOTIDE SEQUENCE [LARGE SCALE GENOMIC DNA]</scope>
    <source>
        <strain evidence="3">cv. SF193</strain>
        <tissue evidence="1">Leaves</tissue>
    </source>
</reference>
<name>A0A251TET3_HELAN</name>
<keyword evidence="3" id="KW-1185">Reference proteome</keyword>
<organism evidence="2 3">
    <name type="scientific">Helianthus annuus</name>
    <name type="common">Common sunflower</name>
    <dbReference type="NCBI Taxonomy" id="4232"/>
    <lineage>
        <taxon>Eukaryota</taxon>
        <taxon>Viridiplantae</taxon>
        <taxon>Streptophyta</taxon>
        <taxon>Embryophyta</taxon>
        <taxon>Tracheophyta</taxon>
        <taxon>Spermatophyta</taxon>
        <taxon>Magnoliopsida</taxon>
        <taxon>eudicotyledons</taxon>
        <taxon>Gunneridae</taxon>
        <taxon>Pentapetalae</taxon>
        <taxon>asterids</taxon>
        <taxon>campanulids</taxon>
        <taxon>Asterales</taxon>
        <taxon>Asteraceae</taxon>
        <taxon>Asteroideae</taxon>
        <taxon>Heliantheae alliance</taxon>
        <taxon>Heliantheae</taxon>
        <taxon>Helianthus</taxon>
    </lineage>
</organism>
<dbReference type="AlphaFoldDB" id="A0A251TET3"/>
<gene>
    <name evidence="2" type="ORF">HannXRQ_Chr11g0350801</name>
    <name evidence="1" type="ORF">HanXRQr2_Chr11g0515761</name>
</gene>
<reference evidence="1" key="3">
    <citation type="submission" date="2020-06" db="EMBL/GenBank/DDBJ databases">
        <title>Helianthus annuus Genome sequencing and assembly Release 2.</title>
        <authorList>
            <person name="Gouzy J."/>
            <person name="Langlade N."/>
            <person name="Munos S."/>
        </authorList>
    </citation>
    <scope>NUCLEOTIDE SEQUENCE</scope>
    <source>
        <tissue evidence="1">Leaves</tissue>
    </source>
</reference>
<proteinExistence type="predicted"/>
<evidence type="ECO:0000313" key="3">
    <source>
        <dbReference type="Proteomes" id="UP000215914"/>
    </source>
</evidence>
<dbReference type="InParanoid" id="A0A251TET3"/>
<sequence length="69" mass="7526">MAHVLSIKSTLNPQDLTPQITNTFYSLLSSLFSAESTHNPSIILESCLAIPSLYKVFGSRIRKLEASGS</sequence>
<dbReference type="EMBL" id="MNCJ02000326">
    <property type="protein sequence ID" value="KAF5784112.1"/>
    <property type="molecule type" value="Genomic_DNA"/>
</dbReference>
<evidence type="ECO:0000313" key="1">
    <source>
        <dbReference type="EMBL" id="KAF5784112.1"/>
    </source>
</evidence>